<evidence type="ECO:0008006" key="4">
    <source>
        <dbReference type="Google" id="ProtNLM"/>
    </source>
</evidence>
<evidence type="ECO:0000313" key="2">
    <source>
        <dbReference type="EMBL" id="QDP95572.1"/>
    </source>
</evidence>
<keyword evidence="3" id="KW-1185">Reference proteome</keyword>
<keyword evidence="1" id="KW-1133">Transmembrane helix</keyword>
<keyword evidence="1" id="KW-0472">Membrane</keyword>
<feature type="transmembrane region" description="Helical" evidence="1">
    <location>
        <begin position="234"/>
        <end position="255"/>
    </location>
</feature>
<feature type="transmembrane region" description="Helical" evidence="1">
    <location>
        <begin position="102"/>
        <end position="128"/>
    </location>
</feature>
<dbReference type="KEGG" id="mik:FOE78_06310"/>
<reference evidence="2 3" key="1">
    <citation type="submission" date="2019-07" db="EMBL/GenBank/DDBJ databases">
        <title>Microlunatus dokdonensis sp. nov. isolated from the rhizospheric soil of the wild plant Elymus tsukushiensis.</title>
        <authorList>
            <person name="Ghim S.-Y."/>
            <person name="Hwang Y.-J."/>
            <person name="Son J.-S."/>
            <person name="Shin J.-H."/>
        </authorList>
    </citation>
    <scope>NUCLEOTIDE SEQUENCE [LARGE SCALE GENOMIC DNA]</scope>
    <source>
        <strain evidence="2 3">KUDC0627</strain>
    </source>
</reference>
<feature type="transmembrane region" description="Helical" evidence="1">
    <location>
        <begin position="455"/>
        <end position="481"/>
    </location>
</feature>
<sequence>MVAVIVGLKLSLLRNGLRRSTWRLVAMIIGLVYGAAIVAGAWAGLIALRFAPSWLAADLTTVGFSLLTVGWLLMSLLAFGADETVDPSRFALLPVSAQRLQPGLFLAGLIGVPGLATALIGLGSVVTWARSPGLIIVAVISVPFGVASCFLIARVATTAFAQALSSRRFRDFAAVVMALFGAGVALSINAITRASSDFSPAALRAMLQHTAAALGWTPFGWSWSAPAELATGSWPAAMIKLLLSAALIILLWYGWQRFLVRSLTSPLEVGGTTRRAAHGSFIDRLYPATRAGAVAARSLRYWRRDPRYLAAISGICVAPLIIIVTQLINPHSGSATVAMFAPTLLSLLIGSVVTSDISYDGTALWTHVSTGIRGADDRAGRAMAVGTVIGPIALIMTVVVAVLGHKEALLPQVLALVIGLGMIAIGVGCWAGTVWQVPVPPPGSNPFQRGNSGGLAALASTGATVGLTAACALPTIAVVIGSFWIGWLAYVGIAVGVVSGIVALRLGIGLGGARLDRHWPEVLARVGANS</sequence>
<feature type="transmembrane region" description="Helical" evidence="1">
    <location>
        <begin position="308"/>
        <end position="328"/>
    </location>
</feature>
<dbReference type="Proteomes" id="UP000319263">
    <property type="component" value="Chromosome"/>
</dbReference>
<evidence type="ECO:0000256" key="1">
    <source>
        <dbReference type="SAM" id="Phobius"/>
    </source>
</evidence>
<protein>
    <recommendedName>
        <fullName evidence="4">ABC-2 type transport system permease protein</fullName>
    </recommendedName>
</protein>
<dbReference type="AlphaFoldDB" id="A0A516PWQ1"/>
<feature type="transmembrane region" description="Helical" evidence="1">
    <location>
        <begin position="134"/>
        <end position="160"/>
    </location>
</feature>
<feature type="transmembrane region" description="Helical" evidence="1">
    <location>
        <begin position="409"/>
        <end position="435"/>
    </location>
</feature>
<evidence type="ECO:0000313" key="3">
    <source>
        <dbReference type="Proteomes" id="UP000319263"/>
    </source>
</evidence>
<feature type="transmembrane region" description="Helical" evidence="1">
    <location>
        <begin position="382"/>
        <end position="403"/>
    </location>
</feature>
<dbReference type="OrthoDB" id="3261041at2"/>
<gene>
    <name evidence="2" type="ORF">FOE78_06310</name>
</gene>
<keyword evidence="1" id="KW-0812">Transmembrane</keyword>
<dbReference type="RefSeq" id="WP_143985540.1">
    <property type="nucleotide sequence ID" value="NZ_CP041692.1"/>
</dbReference>
<proteinExistence type="predicted"/>
<feature type="transmembrane region" description="Helical" evidence="1">
    <location>
        <begin position="172"/>
        <end position="191"/>
    </location>
</feature>
<feature type="transmembrane region" description="Helical" evidence="1">
    <location>
        <begin position="24"/>
        <end position="50"/>
    </location>
</feature>
<feature type="transmembrane region" description="Helical" evidence="1">
    <location>
        <begin position="62"/>
        <end position="81"/>
    </location>
</feature>
<organism evidence="2 3">
    <name type="scientific">Microlunatus elymi</name>
    <dbReference type="NCBI Taxonomy" id="2596828"/>
    <lineage>
        <taxon>Bacteria</taxon>
        <taxon>Bacillati</taxon>
        <taxon>Actinomycetota</taxon>
        <taxon>Actinomycetes</taxon>
        <taxon>Propionibacteriales</taxon>
        <taxon>Propionibacteriaceae</taxon>
        <taxon>Microlunatus</taxon>
    </lineage>
</organism>
<dbReference type="EMBL" id="CP041692">
    <property type="protein sequence ID" value="QDP95572.1"/>
    <property type="molecule type" value="Genomic_DNA"/>
</dbReference>
<feature type="transmembrane region" description="Helical" evidence="1">
    <location>
        <begin position="487"/>
        <end position="508"/>
    </location>
</feature>
<name>A0A516PWQ1_9ACTN</name>
<accession>A0A516PWQ1</accession>